<dbReference type="InterPro" id="IPR017927">
    <property type="entry name" value="FAD-bd_FR_type"/>
</dbReference>
<comment type="caution">
    <text evidence="5">The sequence shown here is derived from an EMBL/GenBank/DDBJ whole genome shotgun (WGS) entry which is preliminary data.</text>
</comment>
<dbReference type="GO" id="GO:0046210">
    <property type="term" value="P:nitric oxide catabolic process"/>
    <property type="evidence" value="ECO:0007669"/>
    <property type="project" value="TreeGrafter"/>
</dbReference>
<keyword evidence="3" id="KW-0408">Iron</keyword>
<dbReference type="PANTHER" id="PTHR43396:SF3">
    <property type="entry name" value="FLAVOHEMOPROTEIN"/>
    <property type="match status" value="1"/>
</dbReference>
<keyword evidence="5" id="KW-0223">Dioxygenase</keyword>
<dbReference type="AlphaFoldDB" id="A0A225VD94"/>
<evidence type="ECO:0000313" key="5">
    <source>
        <dbReference type="EMBL" id="OWZ03626.1"/>
    </source>
</evidence>
<reference evidence="6" key="1">
    <citation type="submission" date="2017-03" db="EMBL/GenBank/DDBJ databases">
        <title>Phytopthora megakarya and P. palmivora, two closely related causual agents of cacao black pod achieved similar genome size and gene model numbers by different mechanisms.</title>
        <authorList>
            <person name="Ali S."/>
            <person name="Shao J."/>
            <person name="Larry D.J."/>
            <person name="Kronmiller B."/>
            <person name="Shen D."/>
            <person name="Strem M.D."/>
            <person name="Melnick R.L."/>
            <person name="Guiltinan M.J."/>
            <person name="Tyler B.M."/>
            <person name="Meinhardt L.W."/>
            <person name="Bailey B.A."/>
        </authorList>
    </citation>
    <scope>NUCLEOTIDE SEQUENCE [LARGE SCALE GENOMIC DNA]</scope>
    <source>
        <strain evidence="6">zdho120</strain>
    </source>
</reference>
<sequence length="128" mass="14196">MNSKICLLRVARNEKNSDEITSLYLENADETIPLMRFPPGQYISLKIDNLRKVALFISSAPSQSFYRISAKKEFGDVDKGIPAGVVSSHPHDAIEVGHNLQVGCRHFYLETEKSSIKPLVFLSGGVGF</sequence>
<evidence type="ECO:0000256" key="2">
    <source>
        <dbReference type="ARBA" id="ARBA00022723"/>
    </source>
</evidence>
<gene>
    <name evidence="5" type="ORF">PHMEG_00024604</name>
</gene>
<keyword evidence="1" id="KW-0349">Heme</keyword>
<dbReference type="Proteomes" id="UP000198211">
    <property type="component" value="Unassembled WGS sequence"/>
</dbReference>
<dbReference type="GO" id="GO:0008941">
    <property type="term" value="F:nitric oxide dioxygenase NAD(P)H activity"/>
    <property type="evidence" value="ECO:0007669"/>
    <property type="project" value="TreeGrafter"/>
</dbReference>
<organism evidence="5 6">
    <name type="scientific">Phytophthora megakarya</name>
    <dbReference type="NCBI Taxonomy" id="4795"/>
    <lineage>
        <taxon>Eukaryota</taxon>
        <taxon>Sar</taxon>
        <taxon>Stramenopiles</taxon>
        <taxon>Oomycota</taxon>
        <taxon>Peronosporomycetes</taxon>
        <taxon>Peronosporales</taxon>
        <taxon>Peronosporaceae</taxon>
        <taxon>Phytophthora</taxon>
    </lineage>
</organism>
<name>A0A225VD94_9STRA</name>
<protein>
    <submittedName>
        <fullName evidence="5">Nitric oxide dioxygenase (Pi-NOD1)</fullName>
    </submittedName>
</protein>
<evidence type="ECO:0000259" key="4">
    <source>
        <dbReference type="PROSITE" id="PS51384"/>
    </source>
</evidence>
<dbReference type="STRING" id="4795.A0A225VD94"/>
<dbReference type="SUPFAM" id="SSF63380">
    <property type="entry name" value="Riboflavin synthase domain-like"/>
    <property type="match status" value="1"/>
</dbReference>
<dbReference type="PANTHER" id="PTHR43396">
    <property type="entry name" value="FLAVOHEMOPROTEIN"/>
    <property type="match status" value="1"/>
</dbReference>
<keyword evidence="6" id="KW-1185">Reference proteome</keyword>
<evidence type="ECO:0000256" key="3">
    <source>
        <dbReference type="ARBA" id="ARBA00023004"/>
    </source>
</evidence>
<keyword evidence="2" id="KW-0479">Metal-binding</keyword>
<keyword evidence="5" id="KW-0560">Oxidoreductase</keyword>
<accession>A0A225VD94</accession>
<dbReference type="OrthoDB" id="436496at2759"/>
<evidence type="ECO:0000313" key="6">
    <source>
        <dbReference type="Proteomes" id="UP000198211"/>
    </source>
</evidence>
<dbReference type="Gene3D" id="2.40.30.10">
    <property type="entry name" value="Translation factors"/>
    <property type="match status" value="1"/>
</dbReference>
<dbReference type="PROSITE" id="PS51384">
    <property type="entry name" value="FAD_FR"/>
    <property type="match status" value="1"/>
</dbReference>
<dbReference type="GO" id="GO:0071500">
    <property type="term" value="P:cellular response to nitrosative stress"/>
    <property type="evidence" value="ECO:0007669"/>
    <property type="project" value="TreeGrafter"/>
</dbReference>
<dbReference type="GO" id="GO:0009636">
    <property type="term" value="P:response to toxic substance"/>
    <property type="evidence" value="ECO:0007669"/>
    <property type="project" value="UniProtKB-KW"/>
</dbReference>
<dbReference type="EMBL" id="NBNE01005410">
    <property type="protein sequence ID" value="OWZ03626.1"/>
    <property type="molecule type" value="Genomic_DNA"/>
</dbReference>
<dbReference type="GO" id="GO:0071949">
    <property type="term" value="F:FAD binding"/>
    <property type="evidence" value="ECO:0007669"/>
    <property type="project" value="TreeGrafter"/>
</dbReference>
<dbReference type="InterPro" id="IPR017938">
    <property type="entry name" value="Riboflavin_synthase-like_b-brl"/>
</dbReference>
<feature type="domain" description="FAD-binding FR-type" evidence="4">
    <location>
        <begin position="3"/>
        <end position="128"/>
    </location>
</feature>
<dbReference type="GO" id="GO:0046872">
    <property type="term" value="F:metal ion binding"/>
    <property type="evidence" value="ECO:0007669"/>
    <property type="project" value="UniProtKB-KW"/>
</dbReference>
<evidence type="ECO:0000256" key="1">
    <source>
        <dbReference type="ARBA" id="ARBA00022617"/>
    </source>
</evidence>
<proteinExistence type="predicted"/>